<dbReference type="InterPro" id="IPR016181">
    <property type="entry name" value="Acyl_CoA_acyltransferase"/>
</dbReference>
<dbReference type="Gene3D" id="3.40.630.30">
    <property type="match status" value="1"/>
</dbReference>
<gene>
    <name evidence="2" type="ORF">NIES593_04800</name>
</gene>
<dbReference type="Pfam" id="PF13673">
    <property type="entry name" value="Acetyltransf_10"/>
    <property type="match status" value="1"/>
</dbReference>
<dbReference type="EMBL" id="MRCB01000003">
    <property type="protein sequence ID" value="OKH25653.1"/>
    <property type="molecule type" value="Genomic_DNA"/>
</dbReference>
<feature type="domain" description="N-acetyltransferase" evidence="1">
    <location>
        <begin position="4"/>
        <end position="146"/>
    </location>
</feature>
<protein>
    <submittedName>
        <fullName evidence="2">GNAT family N-acetyltransferase</fullName>
    </submittedName>
</protein>
<evidence type="ECO:0000313" key="2">
    <source>
        <dbReference type="EMBL" id="OKH25653.1"/>
    </source>
</evidence>
<reference evidence="2 3" key="1">
    <citation type="submission" date="2016-11" db="EMBL/GenBank/DDBJ databases">
        <title>Draft Genome Sequences of Nine Cyanobacterial Strains from Diverse Habitats.</title>
        <authorList>
            <person name="Zhu T."/>
            <person name="Hou S."/>
            <person name="Lu X."/>
            <person name="Hess W.R."/>
        </authorList>
    </citation>
    <scope>NUCLEOTIDE SEQUENCE [LARGE SCALE GENOMIC DNA]</scope>
    <source>
        <strain evidence="2 3">NIES-593</strain>
    </source>
</reference>
<evidence type="ECO:0000313" key="3">
    <source>
        <dbReference type="Proteomes" id="UP000186868"/>
    </source>
</evidence>
<organism evidence="2 3">
    <name type="scientific">Hydrococcus rivularis NIES-593</name>
    <dbReference type="NCBI Taxonomy" id="1921803"/>
    <lineage>
        <taxon>Bacteria</taxon>
        <taxon>Bacillati</taxon>
        <taxon>Cyanobacteriota</taxon>
        <taxon>Cyanophyceae</taxon>
        <taxon>Pleurocapsales</taxon>
        <taxon>Hydrococcaceae</taxon>
        <taxon>Hydrococcus</taxon>
    </lineage>
</organism>
<accession>A0A1U7HPX6</accession>
<dbReference type="PANTHER" id="PTHR13355:SF11">
    <property type="entry name" value="GLUCOSAMINE 6-PHOSPHATE N-ACETYLTRANSFERASE"/>
    <property type="match status" value="1"/>
</dbReference>
<keyword evidence="2" id="KW-0808">Transferase</keyword>
<name>A0A1U7HPX6_9CYAN</name>
<dbReference type="CDD" id="cd04301">
    <property type="entry name" value="NAT_SF"/>
    <property type="match status" value="1"/>
</dbReference>
<proteinExistence type="predicted"/>
<dbReference type="PANTHER" id="PTHR13355">
    <property type="entry name" value="GLUCOSAMINE 6-PHOSPHATE N-ACETYLTRANSFERASE"/>
    <property type="match status" value="1"/>
</dbReference>
<evidence type="ECO:0000259" key="1">
    <source>
        <dbReference type="PROSITE" id="PS51186"/>
    </source>
</evidence>
<keyword evidence="3" id="KW-1185">Reference proteome</keyword>
<dbReference type="AlphaFoldDB" id="A0A1U7HPX6"/>
<comment type="caution">
    <text evidence="2">The sequence shown here is derived from an EMBL/GenBank/DDBJ whole genome shotgun (WGS) entry which is preliminary data.</text>
</comment>
<sequence length="149" mass="17300">MNNLQIKQVNYFEESTRIHAIRRSVFQEEQGVAPEIEFDGRDETAIHFLAYLDSQPIGTIRIRFLDRKTAKIERLALLPSARGKGIGKKLMKAATEIVEKNKDYEEIIIHAQEYIKELHKQLGFEPVGEPFYEAGILHIKMIKRLVRSH</sequence>
<dbReference type="OrthoDB" id="9796171at2"/>
<dbReference type="RefSeq" id="WP_073598493.1">
    <property type="nucleotide sequence ID" value="NZ_MRCB01000003.1"/>
</dbReference>
<dbReference type="PROSITE" id="PS51186">
    <property type="entry name" value="GNAT"/>
    <property type="match status" value="1"/>
</dbReference>
<dbReference type="InterPro" id="IPR000182">
    <property type="entry name" value="GNAT_dom"/>
</dbReference>
<dbReference type="GO" id="GO:0004343">
    <property type="term" value="F:glucosamine 6-phosphate N-acetyltransferase activity"/>
    <property type="evidence" value="ECO:0007669"/>
    <property type="project" value="TreeGrafter"/>
</dbReference>
<dbReference type="SUPFAM" id="SSF55729">
    <property type="entry name" value="Acyl-CoA N-acyltransferases (Nat)"/>
    <property type="match status" value="1"/>
</dbReference>
<dbReference type="InterPro" id="IPR039143">
    <property type="entry name" value="GNPNAT1-like"/>
</dbReference>
<dbReference type="Proteomes" id="UP000186868">
    <property type="component" value="Unassembled WGS sequence"/>
</dbReference>
<dbReference type="STRING" id="1921803.NIES593_04800"/>